<dbReference type="SUPFAM" id="SSF81324">
    <property type="entry name" value="Voltage-gated potassium channels"/>
    <property type="match status" value="1"/>
</dbReference>
<dbReference type="PANTHER" id="PTHR45651">
    <property type="entry name" value="CYCLIC NUCLEOTIDE-GATED ION CHANNEL 15-RELATED-RELATED"/>
    <property type="match status" value="1"/>
</dbReference>
<dbReference type="AlphaFoldDB" id="A0A1Y1HHX7"/>
<dbReference type="SUPFAM" id="SSF51206">
    <property type="entry name" value="cAMP-binding domain-like"/>
    <property type="match status" value="1"/>
</dbReference>
<keyword evidence="1" id="KW-0406">Ion transport</keyword>
<protein>
    <submittedName>
        <fullName evidence="5">Putative cyclic nucleotide-gated ion channel</fullName>
    </submittedName>
</protein>
<keyword evidence="1" id="KW-1071">Ligand-gated ion channel</keyword>
<sequence length="703" mass="79954">MASHILQRLGSRNRVKPVLERNASRLSLGRGEHDAVLELEAGTAPEGWRVYDDARPADGEEELDHIPNGEDRDKPWKSSKKKWFWFDSVLNPHSKAIRLWNRVFLLSLLCGTVVDPLFFYLLAVDTTLLCVYFQKAFAIAVTLLRSIFDELYLINMWLQFRTAYVSKSSLRLGIGALVTSPRKVAMNYVHVLRGGLALDILAILPCPQLAIWVMMPKLMTSGNASQATTALLFSLLIQFIIRVFRFLALVRRMQRVVGYVFWGSWWGFVLNLAAYCTAAHVFGALWYLFAVARVHTCLAIHCERYPGCIPHYLACKPPIQFAKDPHISGGRAEWSLNVNATLECMQDEGSFHHGIYWNALPLVTGTSVVEKMTFPIFWGLMTLSSFSNALTPTANLTETLFCVVLVMSGLMLFSALIGNIQVFFQSLWSRVDRMRERRQDLEWWMARRALPRPLQERVDDYERQHWAATRGIDEEAMTRDLPEGLRRDIKRYLCLDLVRKIPLFSYTDPLLLDILCERLRPALFTRGLVVVRAGEPVQRLLLLVRGRLRNVHTVGGRPSVVILGPGNFTGEELLTWGLARTADRNRLPLSAASLECVDTVEAFALEADDLMYVTSHFQQRLQSKKLRHTIRHYSPHWRTWAAVTIQLSWRRHKAAAKAHGARPRLSLSGLAALSGQPTDDPAQSARSKLRMYTAMFTSPKPQD</sequence>
<evidence type="ECO:0000313" key="6">
    <source>
        <dbReference type="Proteomes" id="UP000054558"/>
    </source>
</evidence>
<reference evidence="5 6" key="1">
    <citation type="journal article" date="2014" name="Nat. Commun.">
        <title>Klebsormidium flaccidum genome reveals primary factors for plant terrestrial adaptation.</title>
        <authorList>
            <person name="Hori K."/>
            <person name="Maruyama F."/>
            <person name="Fujisawa T."/>
            <person name="Togashi T."/>
            <person name="Yamamoto N."/>
            <person name="Seo M."/>
            <person name="Sato S."/>
            <person name="Yamada T."/>
            <person name="Mori H."/>
            <person name="Tajima N."/>
            <person name="Moriyama T."/>
            <person name="Ikeuchi M."/>
            <person name="Watanabe M."/>
            <person name="Wada H."/>
            <person name="Kobayashi K."/>
            <person name="Saito M."/>
            <person name="Masuda T."/>
            <person name="Sasaki-Sekimoto Y."/>
            <person name="Mashiguchi K."/>
            <person name="Awai K."/>
            <person name="Shimojima M."/>
            <person name="Masuda S."/>
            <person name="Iwai M."/>
            <person name="Nobusawa T."/>
            <person name="Narise T."/>
            <person name="Kondo S."/>
            <person name="Saito H."/>
            <person name="Sato R."/>
            <person name="Murakawa M."/>
            <person name="Ihara Y."/>
            <person name="Oshima-Yamada Y."/>
            <person name="Ohtaka K."/>
            <person name="Satoh M."/>
            <person name="Sonobe K."/>
            <person name="Ishii M."/>
            <person name="Ohtani R."/>
            <person name="Kanamori-Sato M."/>
            <person name="Honoki R."/>
            <person name="Miyazaki D."/>
            <person name="Mochizuki H."/>
            <person name="Umetsu J."/>
            <person name="Higashi K."/>
            <person name="Shibata D."/>
            <person name="Kamiya Y."/>
            <person name="Sato N."/>
            <person name="Nakamura Y."/>
            <person name="Tabata S."/>
            <person name="Ida S."/>
            <person name="Kurokawa K."/>
            <person name="Ohta H."/>
        </authorList>
    </citation>
    <scope>NUCLEOTIDE SEQUENCE [LARGE SCALE GENOMIC DNA]</scope>
    <source>
        <strain evidence="5 6">NIES-2285</strain>
    </source>
</reference>
<organism evidence="5 6">
    <name type="scientific">Klebsormidium nitens</name>
    <name type="common">Green alga</name>
    <name type="synonym">Ulothrix nitens</name>
    <dbReference type="NCBI Taxonomy" id="105231"/>
    <lineage>
        <taxon>Eukaryota</taxon>
        <taxon>Viridiplantae</taxon>
        <taxon>Streptophyta</taxon>
        <taxon>Klebsormidiophyceae</taxon>
        <taxon>Klebsormidiales</taxon>
        <taxon>Klebsormidiaceae</taxon>
        <taxon>Klebsormidium</taxon>
    </lineage>
</organism>
<dbReference type="Gene3D" id="2.60.120.10">
    <property type="entry name" value="Jelly Rolls"/>
    <property type="match status" value="1"/>
</dbReference>
<proteinExistence type="predicted"/>
<keyword evidence="2" id="KW-0407">Ion channel</keyword>
<dbReference type="OrthoDB" id="421226at2759"/>
<dbReference type="InterPro" id="IPR014710">
    <property type="entry name" value="RmlC-like_jellyroll"/>
</dbReference>
<feature type="transmembrane region" description="Helical" evidence="3">
    <location>
        <begin position="403"/>
        <end position="428"/>
    </location>
</feature>
<dbReference type="EMBL" id="DF236956">
    <property type="protein sequence ID" value="GAQ78045.1"/>
    <property type="molecule type" value="Genomic_DNA"/>
</dbReference>
<feature type="transmembrane region" description="Helical" evidence="3">
    <location>
        <begin position="136"/>
        <end position="158"/>
    </location>
</feature>
<accession>A0A1Y1HHX7</accession>
<evidence type="ECO:0000256" key="1">
    <source>
        <dbReference type="ARBA" id="ARBA00023286"/>
    </source>
</evidence>
<feature type="transmembrane region" description="Helical" evidence="3">
    <location>
        <begin position="227"/>
        <end position="244"/>
    </location>
</feature>
<dbReference type="STRING" id="105231.A0A1Y1HHX7"/>
<keyword evidence="3" id="KW-1133">Transmembrane helix</keyword>
<keyword evidence="6" id="KW-1185">Reference proteome</keyword>
<keyword evidence="1" id="KW-0813">Transport</keyword>
<evidence type="ECO:0000256" key="2">
    <source>
        <dbReference type="ARBA" id="ARBA00023303"/>
    </source>
</evidence>
<evidence type="ECO:0000256" key="3">
    <source>
        <dbReference type="SAM" id="Phobius"/>
    </source>
</evidence>
<dbReference type="Gene3D" id="1.10.287.630">
    <property type="entry name" value="Helix hairpin bin"/>
    <property type="match status" value="1"/>
</dbReference>
<dbReference type="GO" id="GO:0016020">
    <property type="term" value="C:membrane"/>
    <property type="evidence" value="ECO:0007669"/>
    <property type="project" value="UniProtKB-SubCell"/>
</dbReference>
<evidence type="ECO:0000313" key="5">
    <source>
        <dbReference type="EMBL" id="GAQ78045.1"/>
    </source>
</evidence>
<dbReference type="Proteomes" id="UP000054558">
    <property type="component" value="Unassembled WGS sequence"/>
</dbReference>
<feature type="domain" description="Cyclic nucleotide-binding" evidence="4">
    <location>
        <begin position="503"/>
        <end position="582"/>
    </location>
</feature>
<gene>
    <name evidence="5" type="ORF">KFL_000070150</name>
</gene>
<feature type="transmembrane region" description="Helical" evidence="3">
    <location>
        <begin position="103"/>
        <end position="124"/>
    </location>
</feature>
<dbReference type="PROSITE" id="PS50042">
    <property type="entry name" value="CNMP_BINDING_3"/>
    <property type="match status" value="1"/>
</dbReference>
<keyword evidence="3" id="KW-0472">Membrane</keyword>
<feature type="transmembrane region" description="Helical" evidence="3">
    <location>
        <begin position="256"/>
        <end position="289"/>
    </location>
</feature>
<dbReference type="OMA" id="DKTRLAW"/>
<feature type="transmembrane region" description="Helical" evidence="3">
    <location>
        <begin position="196"/>
        <end position="215"/>
    </location>
</feature>
<keyword evidence="3" id="KW-0812">Transmembrane</keyword>
<dbReference type="GO" id="GO:0034220">
    <property type="term" value="P:monoatomic ion transmembrane transport"/>
    <property type="evidence" value="ECO:0007669"/>
    <property type="project" value="UniProtKB-KW"/>
</dbReference>
<dbReference type="PANTHER" id="PTHR45651:SF14">
    <property type="entry name" value="CYCLIC NUCLEOTIDE-GATED ION CHANNEL 4"/>
    <property type="match status" value="1"/>
</dbReference>
<name>A0A1Y1HHX7_KLENI</name>
<dbReference type="InterPro" id="IPR018490">
    <property type="entry name" value="cNMP-bd_dom_sf"/>
</dbReference>
<dbReference type="InterPro" id="IPR000595">
    <property type="entry name" value="cNMP-bd_dom"/>
</dbReference>
<evidence type="ECO:0000259" key="4">
    <source>
        <dbReference type="PROSITE" id="PS50042"/>
    </source>
</evidence>